<evidence type="ECO:0000256" key="4">
    <source>
        <dbReference type="PIRSR" id="PIRSR036958-2"/>
    </source>
</evidence>
<feature type="binding site" evidence="5">
    <location>
        <begin position="339"/>
        <end position="341"/>
    </location>
    <ligand>
        <name>GTP</name>
        <dbReference type="ChEBI" id="CHEBI:37565"/>
    </ligand>
</feature>
<sequence>MVPSKVPLGEAYNDCIPPGKRYSFKQVIHQQRVLGRKLGLVIDLTNTTRYYSTTDLKKEGIKHVKIYCKGRDAVPENAAVNTFVYEVMQFLLRQKHSKKYIVVHCTHGHNRTGYMIVHYLMRSQPMSVTQAIKMFAEARPPGIYKPDYIDALYSFYHERKPEMVVCPPTPEWKRSSEFDLNGEAVPDDDDDGATSQFLIFHLELLTSEDKNGLVLDNHEMDVVMTNDDVLGDEIPNDQLDALRQFCYQTLKLNVPGRGKLIFPGSHPVSLSRDNLLLLRTRYYYATWKADGTRYMMLITVDGCFLIDRDFKFRRVQMRFPCRYTNEGPADKTHHFTLLDGEMIIDTLPDSQKQERRYLIYDMMAINQVSVTEVRFTMKFMDIDIIFTDQSHLLFCF</sequence>
<accession>A0A9Q0X5D6</accession>
<dbReference type="CDD" id="cd14502">
    <property type="entry name" value="RNA_5'-triphosphatase"/>
    <property type="match status" value="1"/>
</dbReference>
<name>A0A9Q0X5D6_9ROSI</name>
<feature type="binding site" evidence="5">
    <location>
        <position position="293"/>
    </location>
    <ligand>
        <name>GTP</name>
        <dbReference type="ChEBI" id="CHEBI:37565"/>
    </ligand>
</feature>
<feature type="binding site" evidence="5">
    <location>
        <position position="308"/>
    </location>
    <ligand>
        <name>GTP</name>
        <dbReference type="ChEBI" id="CHEBI:37565"/>
    </ligand>
</feature>
<dbReference type="InterPro" id="IPR029021">
    <property type="entry name" value="Prot-tyrosine_phosphatase-like"/>
</dbReference>
<dbReference type="Gene3D" id="3.30.470.30">
    <property type="entry name" value="DNA ligase/mRNA capping enzyme"/>
    <property type="match status" value="1"/>
</dbReference>
<evidence type="ECO:0000256" key="2">
    <source>
        <dbReference type="ARBA" id="ARBA00022912"/>
    </source>
</evidence>
<evidence type="ECO:0000313" key="8">
    <source>
        <dbReference type="Proteomes" id="UP001151752"/>
    </source>
</evidence>
<dbReference type="SUPFAM" id="SSF52799">
    <property type="entry name" value="(Phosphotyrosine protein) phosphatases II"/>
    <property type="match status" value="1"/>
</dbReference>
<dbReference type="GO" id="GO:0004721">
    <property type="term" value="F:phosphoprotein phosphatase activity"/>
    <property type="evidence" value="ECO:0007669"/>
    <property type="project" value="UniProtKB-KW"/>
</dbReference>
<dbReference type="InterPro" id="IPR000387">
    <property type="entry name" value="Tyr_Pase_dom"/>
</dbReference>
<dbReference type="InterPro" id="IPR020422">
    <property type="entry name" value="TYR_PHOSPHATASE_DUAL_dom"/>
</dbReference>
<dbReference type="CDD" id="cd07895">
    <property type="entry name" value="Adenylation_mRNA_capping"/>
    <property type="match status" value="1"/>
</dbReference>
<dbReference type="FunFam" id="3.90.190.10:FF:000055">
    <property type="entry name" value="mRNA capping enzyme family protein"/>
    <property type="match status" value="1"/>
</dbReference>
<evidence type="ECO:0000313" key="7">
    <source>
        <dbReference type="EMBL" id="KAJ6778208.1"/>
    </source>
</evidence>
<dbReference type="PROSITE" id="PS50056">
    <property type="entry name" value="TYR_PHOSPHATASE_2"/>
    <property type="match status" value="1"/>
</dbReference>
<dbReference type="InterPro" id="IPR017074">
    <property type="entry name" value="mRNA_cap_enz_bifunc"/>
</dbReference>
<dbReference type="EMBL" id="JAPFFM010000001">
    <property type="protein sequence ID" value="KAJ6778208.1"/>
    <property type="molecule type" value="Genomic_DNA"/>
</dbReference>
<dbReference type="InterPro" id="IPR051029">
    <property type="entry name" value="mRNA_Capping_Enz/RNA_Phosphat"/>
</dbReference>
<dbReference type="SUPFAM" id="SSF56091">
    <property type="entry name" value="DNA ligase/mRNA capping enzyme, catalytic domain"/>
    <property type="match status" value="1"/>
</dbReference>
<dbReference type="Gene3D" id="3.90.190.10">
    <property type="entry name" value="Protein tyrosine phosphatase superfamily"/>
    <property type="match status" value="1"/>
</dbReference>
<keyword evidence="1" id="KW-0378">Hydrolase</keyword>
<protein>
    <submittedName>
        <fullName evidence="7">mRNA-CAPPING ENZYME</fullName>
    </submittedName>
</protein>
<dbReference type="Pfam" id="PF01331">
    <property type="entry name" value="mRNA_cap_enzyme"/>
    <property type="match status" value="1"/>
</dbReference>
<organism evidence="7 8">
    <name type="scientific">Salix koriyanagi</name>
    <dbReference type="NCBI Taxonomy" id="2511006"/>
    <lineage>
        <taxon>Eukaryota</taxon>
        <taxon>Viridiplantae</taxon>
        <taxon>Streptophyta</taxon>
        <taxon>Embryophyta</taxon>
        <taxon>Tracheophyta</taxon>
        <taxon>Spermatophyta</taxon>
        <taxon>Magnoliopsida</taxon>
        <taxon>eudicotyledons</taxon>
        <taxon>Gunneridae</taxon>
        <taxon>Pentapetalae</taxon>
        <taxon>rosids</taxon>
        <taxon>fabids</taxon>
        <taxon>Malpighiales</taxon>
        <taxon>Salicaceae</taxon>
        <taxon>Saliceae</taxon>
        <taxon>Salix</taxon>
    </lineage>
</organism>
<evidence type="ECO:0000256" key="1">
    <source>
        <dbReference type="ARBA" id="ARBA00022801"/>
    </source>
</evidence>
<reference evidence="7" key="1">
    <citation type="submission" date="2022-11" db="EMBL/GenBank/DDBJ databases">
        <authorList>
            <person name="Hyden B.L."/>
            <person name="Feng K."/>
            <person name="Yates T."/>
            <person name="Jawdy S."/>
            <person name="Smart L.B."/>
            <person name="Muchero W."/>
        </authorList>
    </citation>
    <scope>NUCLEOTIDE SEQUENCE</scope>
    <source>
        <tissue evidence="7">Shoot tip</tissue>
    </source>
</reference>
<dbReference type="AlphaFoldDB" id="A0A9Q0X5D6"/>
<keyword evidence="5" id="KW-0547">Nucleotide-binding</keyword>
<dbReference type="GO" id="GO:0004484">
    <property type="term" value="F:mRNA guanylyltransferase activity"/>
    <property type="evidence" value="ECO:0007669"/>
    <property type="project" value="InterPro"/>
</dbReference>
<dbReference type="GO" id="GO:0140818">
    <property type="term" value="F:mRNA 5'-triphosphate monophosphatase activity"/>
    <property type="evidence" value="ECO:0007669"/>
    <property type="project" value="InterPro"/>
</dbReference>
<keyword evidence="8" id="KW-1185">Reference proteome</keyword>
<feature type="domain" description="Tyrosine specific protein phosphatases" evidence="6">
    <location>
        <begin position="81"/>
        <end position="150"/>
    </location>
</feature>
<dbReference type="SMART" id="SM00195">
    <property type="entry name" value="DSPc"/>
    <property type="match status" value="1"/>
</dbReference>
<dbReference type="PANTHER" id="PTHR10367:SF17">
    <property type="entry name" value="MRNA-CAPPING ENZYME"/>
    <property type="match status" value="1"/>
</dbReference>
<feature type="active site" description="N6-GMP-lysine intermediate" evidence="4">
    <location>
        <position position="288"/>
    </location>
</feature>
<dbReference type="Proteomes" id="UP001151752">
    <property type="component" value="Chromosome 16"/>
</dbReference>
<dbReference type="GO" id="GO:0005524">
    <property type="term" value="F:ATP binding"/>
    <property type="evidence" value="ECO:0007669"/>
    <property type="project" value="InterPro"/>
</dbReference>
<reference evidence="7" key="2">
    <citation type="journal article" date="2023" name="Int. J. Mol. Sci.">
        <title>De Novo Assembly and Annotation of 11 Diverse Shrub Willow (Salix) Genomes Reveals Novel Gene Organization in Sex-Linked Regions.</title>
        <authorList>
            <person name="Hyden B."/>
            <person name="Feng K."/>
            <person name="Yates T.B."/>
            <person name="Jawdy S."/>
            <person name="Cereghino C."/>
            <person name="Smart L.B."/>
            <person name="Muchero W."/>
        </authorList>
    </citation>
    <scope>NUCLEOTIDE SEQUENCE</scope>
    <source>
        <tissue evidence="7">Shoot tip</tissue>
    </source>
</reference>
<evidence type="ECO:0000256" key="3">
    <source>
        <dbReference type="PIRSR" id="PIRSR036958-1"/>
    </source>
</evidence>
<dbReference type="InterPro" id="IPR016130">
    <property type="entry name" value="Tyr_Pase_AS"/>
</dbReference>
<dbReference type="InterPro" id="IPR000340">
    <property type="entry name" value="Dual-sp_phosphatase_cat-dom"/>
</dbReference>
<dbReference type="PIRSF" id="PIRSF036958">
    <property type="entry name" value="mRNA_capping_HCE"/>
    <property type="match status" value="1"/>
</dbReference>
<feature type="active site" description="Phosphocysteine intermediate" evidence="3">
    <location>
        <position position="105"/>
    </location>
</feature>
<keyword evidence="2" id="KW-0904">Protein phosphatase</keyword>
<keyword evidence="5" id="KW-0342">GTP-binding</keyword>
<dbReference type="PROSITE" id="PS00383">
    <property type="entry name" value="TYR_PHOSPHATASE_1"/>
    <property type="match status" value="1"/>
</dbReference>
<dbReference type="Pfam" id="PF00782">
    <property type="entry name" value="DSPc"/>
    <property type="match status" value="1"/>
</dbReference>
<dbReference type="GO" id="GO:0006370">
    <property type="term" value="P:7-methylguanosine mRNA capping"/>
    <property type="evidence" value="ECO:0007669"/>
    <property type="project" value="InterPro"/>
</dbReference>
<evidence type="ECO:0000256" key="5">
    <source>
        <dbReference type="PIRSR" id="PIRSR036958-3"/>
    </source>
</evidence>
<dbReference type="InterPro" id="IPR001339">
    <property type="entry name" value="mRNA_cap_enzyme_adenylation"/>
</dbReference>
<evidence type="ECO:0000259" key="6">
    <source>
        <dbReference type="PROSITE" id="PS50056"/>
    </source>
</evidence>
<dbReference type="PANTHER" id="PTHR10367">
    <property type="entry name" value="MRNA-CAPPING ENZYME"/>
    <property type="match status" value="1"/>
</dbReference>
<gene>
    <name evidence="7" type="ORF">OIU74_002071</name>
</gene>
<comment type="caution">
    <text evidence="7">The sequence shown here is derived from an EMBL/GenBank/DDBJ whole genome shotgun (WGS) entry which is preliminary data.</text>
</comment>
<proteinExistence type="predicted"/>
<dbReference type="GO" id="GO:0005525">
    <property type="term" value="F:GTP binding"/>
    <property type="evidence" value="ECO:0007669"/>
    <property type="project" value="UniProtKB-KW"/>
</dbReference>